<organism evidence="1 2">
    <name type="scientific">Candidatus Rickettsia kedanie</name>
    <dbReference type="NCBI Taxonomy" id="3115352"/>
    <lineage>
        <taxon>Bacteria</taxon>
        <taxon>Pseudomonadati</taxon>
        <taxon>Pseudomonadota</taxon>
        <taxon>Alphaproteobacteria</taxon>
        <taxon>Rickettsiales</taxon>
        <taxon>Rickettsiaceae</taxon>
        <taxon>Rickettsieae</taxon>
        <taxon>Rickettsia</taxon>
        <taxon>spotted fever group</taxon>
    </lineage>
</organism>
<reference evidence="1 2" key="1">
    <citation type="journal article" date="2024" name="Microbiol. Immunol.">
        <title>Discovery of a novel spotted fever group Rickettsia, 'Candidatus Rickettsia kedanie,' in unfed larval chigger mites, Leptotrombidium scutellare.</title>
        <authorList>
            <person name="Ogawa M."/>
            <person name="Matsutani M."/>
            <person name="Katayama T."/>
            <person name="Takada N."/>
            <person name="Noda S."/>
            <person name="Takahashi M."/>
            <person name="Kageyama D."/>
            <person name="Hanaoka N."/>
            <person name="Ebihara H."/>
        </authorList>
    </citation>
    <scope>NUCLEOTIDE SEQUENCE [LARGE SCALE GENOMIC DNA]</scope>
    <source>
        <strain evidence="1 2">KNCP2-13</strain>
    </source>
</reference>
<dbReference type="RefSeq" id="WP_412707812.1">
    <property type="nucleotide sequence ID" value="NZ_BAABMM010000018.1"/>
</dbReference>
<dbReference type="Proteomes" id="UP001628124">
    <property type="component" value="Unassembled WGS sequence"/>
</dbReference>
<evidence type="ECO:0000313" key="1">
    <source>
        <dbReference type="EMBL" id="GAA5252117.1"/>
    </source>
</evidence>
<accession>A0ABP9TSK0</accession>
<comment type="caution">
    <text evidence="1">The sequence shown here is derived from an EMBL/GenBank/DDBJ whole genome shotgun (WGS) entry which is preliminary data.</text>
</comment>
<proteinExistence type="predicted"/>
<gene>
    <name evidence="1" type="ORF">KNCP2_04050</name>
</gene>
<sequence length="125" mass="14978">MYNQSDKQIKSILDVWKIIEVLTPNKNENLNRYFEIIRSNTDKKGNFSCRLDEQEKLFFLKDAPFKKLYKKELGIELNMNLDKNEVAVHWHVYLGYLKWSAAEIDLLKKIGMKRHFACKSYFLIK</sequence>
<keyword evidence="2" id="KW-1185">Reference proteome</keyword>
<evidence type="ECO:0000313" key="2">
    <source>
        <dbReference type="Proteomes" id="UP001628124"/>
    </source>
</evidence>
<name>A0ABP9TSK0_9RICK</name>
<protein>
    <submittedName>
        <fullName evidence="1">Uncharacterized protein</fullName>
    </submittedName>
</protein>
<dbReference type="EMBL" id="BAABMM010000018">
    <property type="protein sequence ID" value="GAA5252117.1"/>
    <property type="molecule type" value="Genomic_DNA"/>
</dbReference>